<dbReference type="Proteomes" id="UP000198994">
    <property type="component" value="Unassembled WGS sequence"/>
</dbReference>
<evidence type="ECO:0000313" key="2">
    <source>
        <dbReference type="Proteomes" id="UP000198994"/>
    </source>
</evidence>
<reference evidence="2" key="1">
    <citation type="submission" date="2016-10" db="EMBL/GenBank/DDBJ databases">
        <authorList>
            <person name="Varghese N."/>
            <person name="Submissions S."/>
        </authorList>
    </citation>
    <scope>NUCLEOTIDE SEQUENCE [LARGE SCALE GENOMIC DNA]</scope>
    <source>
        <strain evidence="2">DSM 10146</strain>
    </source>
</reference>
<evidence type="ECO:0000313" key="1">
    <source>
        <dbReference type="EMBL" id="SDE42095.1"/>
    </source>
</evidence>
<proteinExistence type="predicted"/>
<keyword evidence="2" id="KW-1185">Reference proteome</keyword>
<dbReference type="EMBL" id="FNAV01000003">
    <property type="protein sequence ID" value="SDE42095.1"/>
    <property type="molecule type" value="Genomic_DNA"/>
</dbReference>
<dbReference type="OrthoDB" id="7956241at2"/>
<evidence type="ECO:0008006" key="3">
    <source>
        <dbReference type="Google" id="ProtNLM"/>
    </source>
</evidence>
<dbReference type="AlphaFoldDB" id="A0A1G7CU99"/>
<protein>
    <recommendedName>
        <fullName evidence="3">Translocase</fullName>
    </recommendedName>
</protein>
<accession>A0A1G7CU99</accession>
<sequence>MERLKTYLLGVVTACAALAIGFVMEHGATTQPVLSAEAAPLVVSGITETSSAVAPRLPATRAAYRVPAPLSLASLRTVPAADSAASLQAAAASPDCMVTARAKVELGAMVALEVMAPCYRSERVAIHHQGMMFTEITRPDGSLRVSVPALAESALFIVSFGNGDGAIARAEVPVLPYYDRVVLQGQGGSGLGLHALEFGAGYRDEGHVWSERTGDVERAAQGDGGFLTRLGNSLVPGALVAEVYSFPTGGAKREGSVALSVEAEVTAGNCGTTVEAQMLDRRGSGRLGVNDLSLDMPACDGAVGDFLVLNNLVEDLKIAAR</sequence>
<organism evidence="1 2">
    <name type="scientific">Salipiger thiooxidans</name>
    <dbReference type="NCBI Taxonomy" id="282683"/>
    <lineage>
        <taxon>Bacteria</taxon>
        <taxon>Pseudomonadati</taxon>
        <taxon>Pseudomonadota</taxon>
        <taxon>Alphaproteobacteria</taxon>
        <taxon>Rhodobacterales</taxon>
        <taxon>Roseobacteraceae</taxon>
        <taxon>Salipiger</taxon>
    </lineage>
</organism>
<dbReference type="STRING" id="282683.SAMN04488105_103323"/>
<gene>
    <name evidence="1" type="ORF">SAMN04488105_103323</name>
</gene>
<name>A0A1G7CU99_9RHOB</name>
<dbReference type="RefSeq" id="WP_089956665.1">
    <property type="nucleotide sequence ID" value="NZ_FNAV01000003.1"/>
</dbReference>